<feature type="transmembrane region" description="Helical" evidence="7">
    <location>
        <begin position="286"/>
        <end position="311"/>
    </location>
</feature>
<dbReference type="InterPro" id="IPR003838">
    <property type="entry name" value="ABC3_permease_C"/>
</dbReference>
<accession>A0A364XWA7</accession>
<evidence type="ECO:0000256" key="5">
    <source>
        <dbReference type="ARBA" id="ARBA00023136"/>
    </source>
</evidence>
<dbReference type="Proteomes" id="UP000251889">
    <property type="component" value="Unassembled WGS sequence"/>
</dbReference>
<dbReference type="EMBL" id="QMFY01000016">
    <property type="protein sequence ID" value="RAV98618.1"/>
    <property type="molecule type" value="Genomic_DNA"/>
</dbReference>
<feature type="transmembrane region" description="Helical" evidence="7">
    <location>
        <begin position="379"/>
        <end position="403"/>
    </location>
</feature>
<feature type="domain" description="ABC3 transporter permease C-terminal" evidence="8">
    <location>
        <begin position="669"/>
        <end position="778"/>
    </location>
</feature>
<organism evidence="10 11">
    <name type="scientific">Pseudochryseolinea flava</name>
    <dbReference type="NCBI Taxonomy" id="2059302"/>
    <lineage>
        <taxon>Bacteria</taxon>
        <taxon>Pseudomonadati</taxon>
        <taxon>Bacteroidota</taxon>
        <taxon>Cytophagia</taxon>
        <taxon>Cytophagales</taxon>
        <taxon>Fulvivirgaceae</taxon>
        <taxon>Pseudochryseolinea</taxon>
    </lineage>
</organism>
<dbReference type="GO" id="GO:0005886">
    <property type="term" value="C:plasma membrane"/>
    <property type="evidence" value="ECO:0007669"/>
    <property type="project" value="UniProtKB-SubCell"/>
</dbReference>
<keyword evidence="4 7" id="KW-1133">Transmembrane helix</keyword>
<keyword evidence="5 7" id="KW-0472">Membrane</keyword>
<dbReference type="Pfam" id="PF12704">
    <property type="entry name" value="MacB_PCD"/>
    <property type="match status" value="2"/>
</dbReference>
<comment type="caution">
    <text evidence="10">The sequence shown here is derived from an EMBL/GenBank/DDBJ whole genome shotgun (WGS) entry which is preliminary data.</text>
</comment>
<evidence type="ECO:0000256" key="6">
    <source>
        <dbReference type="ARBA" id="ARBA00038076"/>
    </source>
</evidence>
<dbReference type="AlphaFoldDB" id="A0A364XWA7"/>
<gene>
    <name evidence="10" type="ORF">DQQ10_23065</name>
</gene>
<keyword evidence="2" id="KW-1003">Cell membrane</keyword>
<dbReference type="RefSeq" id="WP_112749294.1">
    <property type="nucleotide sequence ID" value="NZ_QMFY01000016.1"/>
</dbReference>
<reference evidence="10 11" key="1">
    <citation type="submission" date="2018-06" db="EMBL/GenBank/DDBJ databases">
        <title>Chryseolinea flavus sp. nov., a member of the phylum Bacteroidetes isolated from soil.</title>
        <authorList>
            <person name="Li Y."/>
            <person name="Wang J."/>
        </authorList>
    </citation>
    <scope>NUCLEOTIDE SEQUENCE [LARGE SCALE GENOMIC DNA]</scope>
    <source>
        <strain evidence="10 11">SDU1-6</strain>
    </source>
</reference>
<evidence type="ECO:0000256" key="1">
    <source>
        <dbReference type="ARBA" id="ARBA00004651"/>
    </source>
</evidence>
<evidence type="ECO:0000313" key="10">
    <source>
        <dbReference type="EMBL" id="RAV98618.1"/>
    </source>
</evidence>
<dbReference type="OrthoDB" id="5933722at2"/>
<keyword evidence="11" id="KW-1185">Reference proteome</keyword>
<feature type="transmembrane region" description="Helical" evidence="7">
    <location>
        <begin position="718"/>
        <end position="741"/>
    </location>
</feature>
<sequence length="790" mass="89480">MIKNFLLITLRSMMKNKLFLFINIFGMAIGIGCCIVAYFNWEHDASWDAHHTNKEKIYRVSMTREFEGQTRLHSHASFPLGEIVQQTIPDASKSTRFSLSWSNFKIGDNLFYADLGYVDPDFFEMFSFELLSGKPADLKDKSKLFVSQEMAMRLFGSQDVVGKMVTQVIGNDLKEFQVAGVFKNQPKNSSFQRSSYANFENVFDDDKNLKRDDWRAQTTLFLQVDDPTRVNTITAQLQQYKTNHNKVREDFQIQAYVVEPFEGMAHRDRATDTWADTRESNPIPAVIAPIFMAVLLLLIACFNMTNTSIAISSRRLKEIGVRKVMGSMRMQLVVQFIGETMFICAIALIIGLFMGELLINAWNSLWEEMKITSHYQDNPGIVLFLLGMLLFTGLISGGYPALYISNFEPVSILKGKLRFGGTNWFTRVLLGLQYTFSFIGLVCAIAFYQNSIYQRDFDLGVNQDGIIIAYVDNGSEFEVYRNALLENKDILGIAGSEHSVYSSRYSTPVKYQSKQTEVEAINVGDHYLKTMGLTLLDGRDFEKDSETDQKESIIITEKFAATFNWDKPLGKEIIWHDSVKLYVVGVVKDVYTQGLWRETQPMMIRYANKEKYTHVIVNVPVEKATTVNTFMESQWREVFPNRLYNGRYINEIMIEAYTVNNNIVKIFVFLGVVALMLSATGLFTLVSLNIIKRMKEIGVRKVLGASVGNISRIINAEFAIILSVAALLGCFLSALLVDALMDSIWDYYQATGSLTFVIAIVLMFITSAITIGAKVLGAAATNPVNTLRVE</sequence>
<dbReference type="InterPro" id="IPR025857">
    <property type="entry name" value="MacB_PCD"/>
</dbReference>
<feature type="transmembrane region" description="Helical" evidence="7">
    <location>
        <begin position="332"/>
        <end position="359"/>
    </location>
</feature>
<name>A0A364XWA7_9BACT</name>
<evidence type="ECO:0000256" key="7">
    <source>
        <dbReference type="SAM" id="Phobius"/>
    </source>
</evidence>
<comment type="subcellular location">
    <subcellularLocation>
        <location evidence="1">Cell membrane</location>
        <topology evidence="1">Multi-pass membrane protein</topology>
    </subcellularLocation>
</comment>
<evidence type="ECO:0008006" key="12">
    <source>
        <dbReference type="Google" id="ProtNLM"/>
    </source>
</evidence>
<feature type="transmembrane region" description="Helical" evidence="7">
    <location>
        <begin position="20"/>
        <end position="41"/>
    </location>
</feature>
<dbReference type="InterPro" id="IPR050250">
    <property type="entry name" value="Macrolide_Exporter_MacB"/>
</dbReference>
<feature type="domain" description="MacB-like periplasmic core" evidence="9">
    <location>
        <begin position="21"/>
        <end position="240"/>
    </location>
</feature>
<dbReference type="GO" id="GO:0022857">
    <property type="term" value="F:transmembrane transporter activity"/>
    <property type="evidence" value="ECO:0007669"/>
    <property type="project" value="TreeGrafter"/>
</dbReference>
<protein>
    <recommendedName>
        <fullName evidence="12">ABC transporter permease</fullName>
    </recommendedName>
</protein>
<evidence type="ECO:0000256" key="4">
    <source>
        <dbReference type="ARBA" id="ARBA00022989"/>
    </source>
</evidence>
<evidence type="ECO:0000256" key="2">
    <source>
        <dbReference type="ARBA" id="ARBA00022475"/>
    </source>
</evidence>
<feature type="transmembrane region" description="Helical" evidence="7">
    <location>
        <begin position="424"/>
        <end position="448"/>
    </location>
</feature>
<dbReference type="PROSITE" id="PS51257">
    <property type="entry name" value="PROKAR_LIPOPROTEIN"/>
    <property type="match status" value="1"/>
</dbReference>
<feature type="domain" description="MacB-like periplasmic core" evidence="9">
    <location>
        <begin position="499"/>
        <end position="591"/>
    </location>
</feature>
<dbReference type="PANTHER" id="PTHR30572">
    <property type="entry name" value="MEMBRANE COMPONENT OF TRANSPORTER-RELATED"/>
    <property type="match status" value="1"/>
</dbReference>
<evidence type="ECO:0000259" key="8">
    <source>
        <dbReference type="Pfam" id="PF02687"/>
    </source>
</evidence>
<dbReference type="Pfam" id="PF02687">
    <property type="entry name" value="FtsX"/>
    <property type="match status" value="2"/>
</dbReference>
<evidence type="ECO:0000259" key="9">
    <source>
        <dbReference type="Pfam" id="PF12704"/>
    </source>
</evidence>
<feature type="transmembrane region" description="Helical" evidence="7">
    <location>
        <begin position="666"/>
        <end position="691"/>
    </location>
</feature>
<evidence type="ECO:0000256" key="3">
    <source>
        <dbReference type="ARBA" id="ARBA00022692"/>
    </source>
</evidence>
<comment type="similarity">
    <text evidence="6">Belongs to the ABC-4 integral membrane protein family.</text>
</comment>
<evidence type="ECO:0000313" key="11">
    <source>
        <dbReference type="Proteomes" id="UP000251889"/>
    </source>
</evidence>
<dbReference type="PANTHER" id="PTHR30572:SF4">
    <property type="entry name" value="ABC TRANSPORTER PERMEASE YTRF"/>
    <property type="match status" value="1"/>
</dbReference>
<keyword evidence="3 7" id="KW-0812">Transmembrane</keyword>
<feature type="domain" description="ABC3 transporter permease C-terminal" evidence="8">
    <location>
        <begin position="290"/>
        <end position="409"/>
    </location>
</feature>
<proteinExistence type="inferred from homology"/>